<gene>
    <name evidence="3" type="ORF">EDF64_106120</name>
</gene>
<evidence type="ECO:0000313" key="3">
    <source>
        <dbReference type="EMBL" id="TDN43947.1"/>
    </source>
</evidence>
<dbReference type="Pfam" id="PF14325">
    <property type="entry name" value="DUF4383"/>
    <property type="match status" value="1"/>
</dbReference>
<feature type="transmembrane region" description="Helical" evidence="2">
    <location>
        <begin position="169"/>
        <end position="189"/>
    </location>
</feature>
<comment type="caution">
    <text evidence="3">The sequence shown here is derived from an EMBL/GenBank/DDBJ whole genome shotgun (WGS) entry which is preliminary data.</text>
</comment>
<name>A0A4R6DH05_9MICO</name>
<feature type="region of interest" description="Disordered" evidence="1">
    <location>
        <begin position="61"/>
        <end position="81"/>
    </location>
</feature>
<feature type="transmembrane region" description="Helical" evidence="2">
    <location>
        <begin position="231"/>
        <end position="248"/>
    </location>
</feature>
<dbReference type="EMBL" id="SNVW01000006">
    <property type="protein sequence ID" value="TDN43947.1"/>
    <property type="molecule type" value="Genomic_DNA"/>
</dbReference>
<dbReference type="OrthoDB" id="5020911at2"/>
<dbReference type="AlphaFoldDB" id="A0A4R6DH05"/>
<feature type="transmembrane region" description="Helical" evidence="2">
    <location>
        <begin position="30"/>
        <end position="50"/>
    </location>
</feature>
<keyword evidence="2" id="KW-0472">Membrane</keyword>
<feature type="transmembrane region" description="Helical" evidence="2">
    <location>
        <begin position="201"/>
        <end position="225"/>
    </location>
</feature>
<feature type="transmembrane region" description="Helical" evidence="2">
    <location>
        <begin position="129"/>
        <end position="149"/>
    </location>
</feature>
<sequence length="263" mass="27480">MTNPRAANRPHRNRRETLGPRDSGAVRSGVRVTGLVLLGVLVVGLVARLATRVRFGRSGSDTIPLDRRSEAGNRGSATFASSESSSGLARVNAPAHIAGPTYTASAAYEEETEVAVKEPSITASPNRGLALTVGAVLFLWGILGFFFAADGDPGFFSRQGGMLWNAFGVNPPLALIWVMLAAVLLIMGLGTTIGSRNGNVLVGAVLVVLAVYGFVFGNTSANILALNTTDNVFHAIVGVILLLTALGADKENISALRAEARRV</sequence>
<feature type="region of interest" description="Disordered" evidence="1">
    <location>
        <begin position="1"/>
        <end position="25"/>
    </location>
</feature>
<accession>A0A4R6DH05</accession>
<proteinExistence type="predicted"/>
<protein>
    <submittedName>
        <fullName evidence="3">Uncharacterized protein DUF4383</fullName>
    </submittedName>
</protein>
<keyword evidence="2" id="KW-1133">Transmembrane helix</keyword>
<reference evidence="3 4" key="1">
    <citation type="submission" date="2019-03" db="EMBL/GenBank/DDBJ databases">
        <title>Genomic analyses of the natural microbiome of Caenorhabditis elegans.</title>
        <authorList>
            <person name="Samuel B."/>
        </authorList>
    </citation>
    <scope>NUCLEOTIDE SEQUENCE [LARGE SCALE GENOMIC DNA]</scope>
    <source>
        <strain evidence="3 4">JUb65</strain>
    </source>
</reference>
<keyword evidence="2" id="KW-0812">Transmembrane</keyword>
<evidence type="ECO:0000256" key="2">
    <source>
        <dbReference type="SAM" id="Phobius"/>
    </source>
</evidence>
<evidence type="ECO:0000313" key="4">
    <source>
        <dbReference type="Proteomes" id="UP000295764"/>
    </source>
</evidence>
<dbReference type="Proteomes" id="UP000295764">
    <property type="component" value="Unassembled WGS sequence"/>
</dbReference>
<organism evidence="3 4">
    <name type="scientific">Curtobacterium flaccumfaciens</name>
    <dbReference type="NCBI Taxonomy" id="2035"/>
    <lineage>
        <taxon>Bacteria</taxon>
        <taxon>Bacillati</taxon>
        <taxon>Actinomycetota</taxon>
        <taxon>Actinomycetes</taxon>
        <taxon>Micrococcales</taxon>
        <taxon>Microbacteriaceae</taxon>
        <taxon>Curtobacterium</taxon>
    </lineage>
</organism>
<evidence type="ECO:0000256" key="1">
    <source>
        <dbReference type="SAM" id="MobiDB-lite"/>
    </source>
</evidence>